<organism evidence="1 2">
    <name type="scientific">Ambrosiozyma monospora</name>
    <name type="common">Yeast</name>
    <name type="synonym">Endomycopsis monosporus</name>
    <dbReference type="NCBI Taxonomy" id="43982"/>
    <lineage>
        <taxon>Eukaryota</taxon>
        <taxon>Fungi</taxon>
        <taxon>Dikarya</taxon>
        <taxon>Ascomycota</taxon>
        <taxon>Saccharomycotina</taxon>
        <taxon>Pichiomycetes</taxon>
        <taxon>Pichiales</taxon>
        <taxon>Pichiaceae</taxon>
        <taxon>Ambrosiozyma</taxon>
    </lineage>
</organism>
<proteinExistence type="predicted"/>
<gene>
    <name evidence="1" type="ORF">Amon02_000415300</name>
</gene>
<dbReference type="Proteomes" id="UP001165064">
    <property type="component" value="Unassembled WGS sequence"/>
</dbReference>
<name>A0ACB5T331_AMBMO</name>
<evidence type="ECO:0000313" key="1">
    <source>
        <dbReference type="EMBL" id="GME79848.1"/>
    </source>
</evidence>
<comment type="caution">
    <text evidence="1">The sequence shown here is derived from an EMBL/GenBank/DDBJ whole genome shotgun (WGS) entry which is preliminary data.</text>
</comment>
<sequence>MKFSTALAIIAATAFAAPIPQDASTSFTEQSVAKAAAKPVTAKPATGGSVASKPSTGGTSVWDKLDKKLFHKRETLMLTQSPKLQQNQLPQNQSLVDQLLQSHLLVTLPFGIN</sequence>
<evidence type="ECO:0000313" key="2">
    <source>
        <dbReference type="Proteomes" id="UP001165064"/>
    </source>
</evidence>
<protein>
    <submittedName>
        <fullName evidence="1">Unnamed protein product</fullName>
    </submittedName>
</protein>
<reference evidence="1" key="1">
    <citation type="submission" date="2023-04" db="EMBL/GenBank/DDBJ databases">
        <title>Ambrosiozyma monospora NBRC 10751.</title>
        <authorList>
            <person name="Ichikawa N."/>
            <person name="Sato H."/>
            <person name="Tonouchi N."/>
        </authorList>
    </citation>
    <scope>NUCLEOTIDE SEQUENCE</scope>
    <source>
        <strain evidence="1">NBRC 10751</strain>
    </source>
</reference>
<keyword evidence="2" id="KW-1185">Reference proteome</keyword>
<dbReference type="EMBL" id="BSXS01002786">
    <property type="protein sequence ID" value="GME79848.1"/>
    <property type="molecule type" value="Genomic_DNA"/>
</dbReference>
<accession>A0ACB5T331</accession>